<dbReference type="RefSeq" id="WP_188937191.1">
    <property type="nucleotide sequence ID" value="NZ_BMJC01000006.1"/>
</dbReference>
<proteinExistence type="predicted"/>
<protein>
    <submittedName>
        <fullName evidence="2">Peptidoglycan-binding protein LysM</fullName>
    </submittedName>
</protein>
<evidence type="ECO:0000256" key="1">
    <source>
        <dbReference type="SAM" id="SignalP"/>
    </source>
</evidence>
<evidence type="ECO:0000313" key="2">
    <source>
        <dbReference type="EMBL" id="GGB21146.1"/>
    </source>
</evidence>
<organism evidence="2 3">
    <name type="scientific">Puia dinghuensis</name>
    <dbReference type="NCBI Taxonomy" id="1792502"/>
    <lineage>
        <taxon>Bacteria</taxon>
        <taxon>Pseudomonadati</taxon>
        <taxon>Bacteroidota</taxon>
        <taxon>Chitinophagia</taxon>
        <taxon>Chitinophagales</taxon>
        <taxon>Chitinophagaceae</taxon>
        <taxon>Puia</taxon>
    </lineage>
</organism>
<name>A0A8J2UI54_9BACT</name>
<dbReference type="EMBL" id="BMJC01000006">
    <property type="protein sequence ID" value="GGB21146.1"/>
    <property type="molecule type" value="Genomic_DNA"/>
</dbReference>
<keyword evidence="1" id="KW-0732">Signal</keyword>
<dbReference type="Proteomes" id="UP000607559">
    <property type="component" value="Unassembled WGS sequence"/>
</dbReference>
<evidence type="ECO:0000313" key="3">
    <source>
        <dbReference type="Proteomes" id="UP000607559"/>
    </source>
</evidence>
<keyword evidence="3" id="KW-1185">Reference proteome</keyword>
<reference evidence="2" key="2">
    <citation type="submission" date="2020-09" db="EMBL/GenBank/DDBJ databases">
        <authorList>
            <person name="Sun Q."/>
            <person name="Zhou Y."/>
        </authorList>
    </citation>
    <scope>NUCLEOTIDE SEQUENCE</scope>
    <source>
        <strain evidence="2">CGMCC 1.15448</strain>
    </source>
</reference>
<feature type="signal peptide" evidence="1">
    <location>
        <begin position="1"/>
        <end position="22"/>
    </location>
</feature>
<feature type="chain" id="PRO_5035305996" evidence="1">
    <location>
        <begin position="23"/>
        <end position="288"/>
    </location>
</feature>
<reference evidence="2" key="1">
    <citation type="journal article" date="2014" name="Int. J. Syst. Evol. Microbiol.">
        <title>Complete genome sequence of Corynebacterium casei LMG S-19264T (=DSM 44701T), isolated from a smear-ripened cheese.</title>
        <authorList>
            <consortium name="US DOE Joint Genome Institute (JGI-PGF)"/>
            <person name="Walter F."/>
            <person name="Albersmeier A."/>
            <person name="Kalinowski J."/>
            <person name="Ruckert C."/>
        </authorList>
    </citation>
    <scope>NUCLEOTIDE SEQUENCE</scope>
    <source>
        <strain evidence="2">CGMCC 1.15448</strain>
    </source>
</reference>
<sequence>MKVGKKALGLTIAVLFALKGWAQVDSTGLDNLFGKKGTVTGNVYRITFPRGDLKVTIGDFPVAPGLALTSWVALHRMGAESMMMGDLVMLDSEEPAVVAKLVELGLGITAIHNHLVGEKPAIKFLHFSGSGDALKLAGEIKQVLAITGTPFGSSPAGAAPSPDWSAVEAQLGAKGRKSGNIISYSFPRKEKLMESGMEMPAPMGMATGINLQMDGSRAGTTGDFVLLADEVNKVVKALETHGITVTAIHNHMLYDEPRLFMLHFWGVGEPGKLAAGLKAALEETNSAL</sequence>
<dbReference type="InterPro" id="IPR011094">
    <property type="entry name" value="Uncharacterised_LppY/LpqO"/>
</dbReference>
<comment type="caution">
    <text evidence="2">The sequence shown here is derived from an EMBL/GenBank/DDBJ whole genome shotgun (WGS) entry which is preliminary data.</text>
</comment>
<accession>A0A8J2UI54</accession>
<gene>
    <name evidence="2" type="ORF">GCM10011511_51130</name>
</gene>
<dbReference type="AlphaFoldDB" id="A0A8J2UI54"/>
<dbReference type="Pfam" id="PF07485">
    <property type="entry name" value="DUF1529"/>
    <property type="match status" value="2"/>
</dbReference>